<proteinExistence type="predicted"/>
<evidence type="ECO:0000256" key="6">
    <source>
        <dbReference type="SAM" id="MobiDB-lite"/>
    </source>
</evidence>
<feature type="transmembrane region" description="Helical" evidence="7">
    <location>
        <begin position="118"/>
        <end position="142"/>
    </location>
</feature>
<dbReference type="PROSITE" id="PS50267">
    <property type="entry name" value="NA_NEUROTRAN_SYMP_3"/>
    <property type="match status" value="1"/>
</dbReference>
<feature type="transmembrane region" description="Helical" evidence="7">
    <location>
        <begin position="173"/>
        <end position="191"/>
    </location>
</feature>
<dbReference type="Pfam" id="PF00209">
    <property type="entry name" value="SNF"/>
    <property type="match status" value="2"/>
</dbReference>
<feature type="transmembrane region" description="Helical" evidence="7">
    <location>
        <begin position="65"/>
        <end position="87"/>
    </location>
</feature>
<dbReference type="AlphaFoldDB" id="Q894M9"/>
<protein>
    <submittedName>
        <fullName evidence="8">Putative sodium-and chloride-dependent transporter</fullName>
    </submittedName>
</protein>
<dbReference type="GO" id="GO:0016020">
    <property type="term" value="C:membrane"/>
    <property type="evidence" value="ECO:0007669"/>
    <property type="project" value="UniProtKB-SubCell"/>
</dbReference>
<feature type="transmembrane region" description="Helical" evidence="7">
    <location>
        <begin position="39"/>
        <end position="59"/>
    </location>
</feature>
<name>Q894M9_CLOTE</name>
<evidence type="ECO:0000256" key="5">
    <source>
        <dbReference type="ARBA" id="ARBA00023136"/>
    </source>
</evidence>
<dbReference type="PANTHER" id="PTHR42948:SF1">
    <property type="entry name" value="TRANSPORTER"/>
    <property type="match status" value="1"/>
</dbReference>
<organism evidence="8 9">
    <name type="scientific">Clostridium tetani (strain Massachusetts / E88)</name>
    <dbReference type="NCBI Taxonomy" id="212717"/>
    <lineage>
        <taxon>Bacteria</taxon>
        <taxon>Bacillati</taxon>
        <taxon>Bacillota</taxon>
        <taxon>Clostridia</taxon>
        <taxon>Eubacteriales</taxon>
        <taxon>Clostridiaceae</taxon>
        <taxon>Clostridium</taxon>
    </lineage>
</organism>
<dbReference type="Proteomes" id="UP000001412">
    <property type="component" value="Chromosome"/>
</dbReference>
<dbReference type="InterPro" id="IPR000175">
    <property type="entry name" value="Na/ntran_symport"/>
</dbReference>
<feature type="transmembrane region" description="Helical" evidence="7">
    <location>
        <begin position="203"/>
        <end position="224"/>
    </location>
</feature>
<dbReference type="CDD" id="cd10336">
    <property type="entry name" value="SLC6sbd_Tyt1-Like"/>
    <property type="match status" value="1"/>
</dbReference>
<dbReference type="HOGENOM" id="CLU_006855_3_0_9"/>
<dbReference type="PANTHER" id="PTHR42948">
    <property type="entry name" value="TRANSPORTER"/>
    <property type="match status" value="1"/>
</dbReference>
<evidence type="ECO:0000256" key="2">
    <source>
        <dbReference type="ARBA" id="ARBA00022448"/>
    </source>
</evidence>
<feature type="transmembrane region" description="Helical" evidence="7">
    <location>
        <begin position="331"/>
        <end position="353"/>
    </location>
</feature>
<keyword evidence="5 7" id="KW-0472">Membrane</keyword>
<keyword evidence="9" id="KW-1185">Reference proteome</keyword>
<dbReference type="PRINTS" id="PR00176">
    <property type="entry name" value="NANEUSMPORT"/>
</dbReference>
<evidence type="ECO:0000313" key="9">
    <source>
        <dbReference type="Proteomes" id="UP000001412"/>
    </source>
</evidence>
<dbReference type="EMBL" id="AE015927">
    <property type="protein sequence ID" value="AAO36063.1"/>
    <property type="molecule type" value="Genomic_DNA"/>
</dbReference>
<feature type="transmembrane region" description="Helical" evidence="7">
    <location>
        <begin position="397"/>
        <end position="418"/>
    </location>
</feature>
<dbReference type="InterPro" id="IPR037272">
    <property type="entry name" value="SNS_sf"/>
</dbReference>
<evidence type="ECO:0000256" key="3">
    <source>
        <dbReference type="ARBA" id="ARBA00022692"/>
    </source>
</evidence>
<keyword evidence="3 7" id="KW-0812">Transmembrane</keyword>
<feature type="transmembrane region" description="Helical" evidence="7">
    <location>
        <begin position="244"/>
        <end position="269"/>
    </location>
</feature>
<evidence type="ECO:0000256" key="7">
    <source>
        <dbReference type="SAM" id="Phobius"/>
    </source>
</evidence>
<gene>
    <name evidence="8" type="ordered locus">CTC_01508</name>
</gene>
<evidence type="ECO:0000256" key="1">
    <source>
        <dbReference type="ARBA" id="ARBA00004141"/>
    </source>
</evidence>
<dbReference type="SUPFAM" id="SSF161070">
    <property type="entry name" value="SNF-like"/>
    <property type="match status" value="1"/>
</dbReference>
<dbReference type="InterPro" id="IPR047218">
    <property type="entry name" value="YocR/YhdH-like"/>
</dbReference>
<feature type="transmembrane region" description="Helical" evidence="7">
    <location>
        <begin position="281"/>
        <end position="304"/>
    </location>
</feature>
<comment type="subcellular location">
    <subcellularLocation>
        <location evidence="1">Membrane</location>
        <topology evidence="1">Multi-pass membrane protein</topology>
    </subcellularLocation>
</comment>
<accession>Q894M9</accession>
<keyword evidence="4 7" id="KW-1133">Transmembrane helix</keyword>
<feature type="transmembrane region" description="Helical" evidence="7">
    <location>
        <begin position="445"/>
        <end position="464"/>
    </location>
</feature>
<dbReference type="KEGG" id="ctc:CTC_01508"/>
<sequence>MSQSMTALSRGGIMGNNNHKNDHKELNNNNSRDTFDSKLGFILACIGSAVGMGNIWMFPYRVGQFGGAAFLIPYFVFVIVIGFTGVIGEMSFGRAMETGPLGAFKKAMEMRGKKHGDLIGLIPIIGSLGIAIGYSVVVGWILRFTIGAISGTMINAPDSGAYFGSIAGRMGSLGWHVTALILTFGIMTMGVSNGIEKVNKFMMPAFFGLFLILAIRVITLPGAMEGYKYLLVPKWEFLGDPKTWVFALGQAFFSLSLAGSGTLVYGSYLKKTENVMNSAKYVAIFDTIAAMLAAFVIIPSVFAFNMDPSAGPPLMFITMPSVFKQMPAGRLFSIIFFIAVLFAGTTSLMNLFEASIEALQERFNFSRKASVSTIGIFGLVTGIILEDADKLGVWMDIISVYVIPLGALLAGIMFFWVCGTKFAREQVQLGCDKKIGNWFEPMTKYVFCGLTIIVYVLGIFYGGIG</sequence>
<evidence type="ECO:0000256" key="4">
    <source>
        <dbReference type="ARBA" id="ARBA00022989"/>
    </source>
</evidence>
<evidence type="ECO:0000313" key="8">
    <source>
        <dbReference type="EMBL" id="AAO36063.1"/>
    </source>
</evidence>
<reference evidence="8 9" key="1">
    <citation type="journal article" date="2003" name="Proc. Natl. Acad. Sci. U.S.A.">
        <title>The genome sequence of Clostridium tetani, the causative agent of tetanus disease.</title>
        <authorList>
            <person name="Brueggemann H."/>
            <person name="Baumer S."/>
            <person name="Fricke W.F."/>
            <person name="Wiezer A."/>
            <person name="Liesegang H."/>
            <person name="Decker I."/>
            <person name="Herzberg C."/>
            <person name="Martinez-Arias R."/>
            <person name="Merkl R."/>
            <person name="Henne A."/>
            <person name="Gottschalk G."/>
        </authorList>
    </citation>
    <scope>NUCLEOTIDE SEQUENCE [LARGE SCALE GENOMIC DNA]</scope>
    <source>
        <strain evidence="9">Massachusetts / E88</strain>
    </source>
</reference>
<feature type="transmembrane region" description="Helical" evidence="7">
    <location>
        <begin position="365"/>
        <end position="385"/>
    </location>
</feature>
<dbReference type="NCBIfam" id="NF037979">
    <property type="entry name" value="Na_transp"/>
    <property type="match status" value="1"/>
</dbReference>
<dbReference type="STRING" id="212717.CTC_01508"/>
<feature type="region of interest" description="Disordered" evidence="6">
    <location>
        <begin position="1"/>
        <end position="29"/>
    </location>
</feature>
<keyword evidence="2" id="KW-0813">Transport</keyword>